<evidence type="ECO:0000313" key="2">
    <source>
        <dbReference type="EMBL" id="KAJ8883406.1"/>
    </source>
</evidence>
<feature type="region of interest" description="Disordered" evidence="1">
    <location>
        <begin position="410"/>
        <end position="434"/>
    </location>
</feature>
<proteinExistence type="predicted"/>
<organism evidence="2 3">
    <name type="scientific">Dryococelus australis</name>
    <dbReference type="NCBI Taxonomy" id="614101"/>
    <lineage>
        <taxon>Eukaryota</taxon>
        <taxon>Metazoa</taxon>
        <taxon>Ecdysozoa</taxon>
        <taxon>Arthropoda</taxon>
        <taxon>Hexapoda</taxon>
        <taxon>Insecta</taxon>
        <taxon>Pterygota</taxon>
        <taxon>Neoptera</taxon>
        <taxon>Polyneoptera</taxon>
        <taxon>Phasmatodea</taxon>
        <taxon>Verophasmatodea</taxon>
        <taxon>Anareolatae</taxon>
        <taxon>Phasmatidae</taxon>
        <taxon>Eurycanthinae</taxon>
        <taxon>Dryococelus</taxon>
    </lineage>
</organism>
<gene>
    <name evidence="2" type="ORF">PR048_015249</name>
</gene>
<dbReference type="Proteomes" id="UP001159363">
    <property type="component" value="Chromosome 4"/>
</dbReference>
<sequence>MAAKRCNHLYNKHREVLCLPASTNLACCRGQPTNSSRALLEIPNVPVRINIGQHGHPECDDTAVSDSSLPAFRETLATTKFHPFEPLLCSSLQWWLAKVTGSLTRRIHWTWLEPKNMLCCSENYVDSYTEGPRIHFAALTSFDSRHRNRIRLERASQKQSSDTHKTPYDRVKHCRERNINIKASERVNVAVFTQNKQQCPQQSHTPFFLDTRSGVRPAKLVTGEECHFHISTGDKNVDAHVSVAPMILGSQTCKIPSTRQGPLRSGALEQRMPQPQQRSANYRAHYRRMAKLLASHPCELGLIPGRAASGFPHVEIVPDDAIGRWVFSGISRFTRPFRRCSILIPITLIGSQHLAVKSHLKSLHSCLVNGATGALKIIDWPVLRRDQLEHVELPSAVHIKFDDPTIRPDNSEDSTIKIEPTSTEFDGLREAERF</sequence>
<comment type="caution">
    <text evidence="2">The sequence shown here is derived from an EMBL/GenBank/DDBJ whole genome shotgun (WGS) entry which is preliminary data.</text>
</comment>
<evidence type="ECO:0000313" key="3">
    <source>
        <dbReference type="Proteomes" id="UP001159363"/>
    </source>
</evidence>
<evidence type="ECO:0000256" key="1">
    <source>
        <dbReference type="SAM" id="MobiDB-lite"/>
    </source>
</evidence>
<dbReference type="EMBL" id="JARBHB010000005">
    <property type="protein sequence ID" value="KAJ8883406.1"/>
    <property type="molecule type" value="Genomic_DNA"/>
</dbReference>
<protein>
    <submittedName>
        <fullName evidence="2">Uncharacterized protein</fullName>
    </submittedName>
</protein>
<keyword evidence="3" id="KW-1185">Reference proteome</keyword>
<name>A0ABQ9HGE6_9NEOP</name>
<accession>A0ABQ9HGE6</accession>
<reference evidence="2 3" key="1">
    <citation type="submission" date="2023-02" db="EMBL/GenBank/DDBJ databases">
        <title>LHISI_Scaffold_Assembly.</title>
        <authorList>
            <person name="Stuart O.P."/>
            <person name="Cleave R."/>
            <person name="Magrath M.J.L."/>
            <person name="Mikheyev A.S."/>
        </authorList>
    </citation>
    <scope>NUCLEOTIDE SEQUENCE [LARGE SCALE GENOMIC DNA]</scope>
    <source>
        <strain evidence="2">Daus_M_001</strain>
        <tissue evidence="2">Leg muscle</tissue>
    </source>
</reference>